<protein>
    <submittedName>
        <fullName evidence="1">Uncharacterized protein</fullName>
    </submittedName>
</protein>
<proteinExistence type="predicted"/>
<accession>A0A7J8EVR4</accession>
<gene>
    <name evidence="1" type="ORF">HJG63_000031</name>
</gene>
<dbReference type="EMBL" id="JACASE010000008">
    <property type="protein sequence ID" value="KAF6439584.1"/>
    <property type="molecule type" value="Genomic_DNA"/>
</dbReference>
<keyword evidence="2" id="KW-1185">Reference proteome</keyword>
<name>A0A7J8EVR4_ROUAE</name>
<sequence length="67" mass="7964">MYLRFSSLPRKRPPINYHPIDISSLPEFFYNFPLKSRFQLVYIPSKSETSKAITEMVEKTFDVEFEG</sequence>
<dbReference type="Proteomes" id="UP000593571">
    <property type="component" value="Unassembled WGS sequence"/>
</dbReference>
<comment type="caution">
    <text evidence="1">The sequence shown here is derived from an EMBL/GenBank/DDBJ whole genome shotgun (WGS) entry which is preliminary data.</text>
</comment>
<organism evidence="1 2">
    <name type="scientific">Rousettus aegyptiacus</name>
    <name type="common">Egyptian fruit bat</name>
    <name type="synonym">Pteropus aegyptiacus</name>
    <dbReference type="NCBI Taxonomy" id="9407"/>
    <lineage>
        <taxon>Eukaryota</taxon>
        <taxon>Metazoa</taxon>
        <taxon>Chordata</taxon>
        <taxon>Craniata</taxon>
        <taxon>Vertebrata</taxon>
        <taxon>Euteleostomi</taxon>
        <taxon>Mammalia</taxon>
        <taxon>Eutheria</taxon>
        <taxon>Laurasiatheria</taxon>
        <taxon>Chiroptera</taxon>
        <taxon>Yinpterochiroptera</taxon>
        <taxon>Pteropodoidea</taxon>
        <taxon>Pteropodidae</taxon>
        <taxon>Rousettinae</taxon>
        <taxon>Rousettus</taxon>
    </lineage>
</organism>
<dbReference type="AlphaFoldDB" id="A0A7J8EVR4"/>
<reference evidence="1 2" key="1">
    <citation type="journal article" date="2020" name="Nature">
        <title>Six reference-quality genomes reveal evolution of bat adaptations.</title>
        <authorList>
            <person name="Jebb D."/>
            <person name="Huang Z."/>
            <person name="Pippel M."/>
            <person name="Hughes G.M."/>
            <person name="Lavrichenko K."/>
            <person name="Devanna P."/>
            <person name="Winkler S."/>
            <person name="Jermiin L.S."/>
            <person name="Skirmuntt E.C."/>
            <person name="Katzourakis A."/>
            <person name="Burkitt-Gray L."/>
            <person name="Ray D.A."/>
            <person name="Sullivan K.A.M."/>
            <person name="Roscito J.G."/>
            <person name="Kirilenko B.M."/>
            <person name="Davalos L.M."/>
            <person name="Corthals A.P."/>
            <person name="Power M.L."/>
            <person name="Jones G."/>
            <person name="Ransome R.D."/>
            <person name="Dechmann D.K.N."/>
            <person name="Locatelli A.G."/>
            <person name="Puechmaille S.J."/>
            <person name="Fedrigo O."/>
            <person name="Jarvis E.D."/>
            <person name="Hiller M."/>
            <person name="Vernes S.C."/>
            <person name="Myers E.W."/>
            <person name="Teeling E.C."/>
        </authorList>
    </citation>
    <scope>NUCLEOTIDE SEQUENCE [LARGE SCALE GENOMIC DNA]</scope>
    <source>
        <strain evidence="1">MRouAeg1</strain>
        <tissue evidence="1">Muscle</tissue>
    </source>
</reference>
<evidence type="ECO:0000313" key="2">
    <source>
        <dbReference type="Proteomes" id="UP000593571"/>
    </source>
</evidence>
<evidence type="ECO:0000313" key="1">
    <source>
        <dbReference type="EMBL" id="KAF6439584.1"/>
    </source>
</evidence>